<reference evidence="3" key="1">
    <citation type="submission" date="2016-10" db="EMBL/GenBank/DDBJ databases">
        <authorList>
            <person name="Varghese N."/>
            <person name="Submissions S."/>
        </authorList>
    </citation>
    <scope>NUCLEOTIDE SEQUENCE [LARGE SCALE GENOMIC DNA]</scope>
    <source>
        <strain evidence="3">MO64</strain>
    </source>
</reference>
<evidence type="ECO:0000313" key="2">
    <source>
        <dbReference type="EMBL" id="SFK73452.1"/>
    </source>
</evidence>
<keyword evidence="3" id="KW-1185">Reference proteome</keyword>
<evidence type="ECO:0000313" key="3">
    <source>
        <dbReference type="Proteomes" id="UP000198725"/>
    </source>
</evidence>
<protein>
    <submittedName>
        <fullName evidence="2">Uncharacterized protein</fullName>
    </submittedName>
</protein>
<accession>A0A1I4BXF7</accession>
<gene>
    <name evidence="2" type="ORF">SAMN05192579_10611</name>
</gene>
<name>A0A1I4BXF7_9GAMM</name>
<evidence type="ECO:0000256" key="1">
    <source>
        <dbReference type="SAM" id="Phobius"/>
    </source>
</evidence>
<feature type="transmembrane region" description="Helical" evidence="1">
    <location>
        <begin position="207"/>
        <end position="226"/>
    </location>
</feature>
<feature type="transmembrane region" description="Helical" evidence="1">
    <location>
        <begin position="87"/>
        <end position="104"/>
    </location>
</feature>
<dbReference type="AlphaFoldDB" id="A0A1I4BXF7"/>
<dbReference type="Proteomes" id="UP000198725">
    <property type="component" value="Unassembled WGS sequence"/>
</dbReference>
<keyword evidence="1" id="KW-1133">Transmembrane helix</keyword>
<organism evidence="2 3">
    <name type="scientific">Rhodanobacter glycinis</name>
    <dbReference type="NCBI Taxonomy" id="582702"/>
    <lineage>
        <taxon>Bacteria</taxon>
        <taxon>Pseudomonadati</taxon>
        <taxon>Pseudomonadota</taxon>
        <taxon>Gammaproteobacteria</taxon>
        <taxon>Lysobacterales</taxon>
        <taxon>Rhodanobacteraceae</taxon>
        <taxon>Rhodanobacter</taxon>
    </lineage>
</organism>
<feature type="transmembrane region" description="Helical" evidence="1">
    <location>
        <begin position="165"/>
        <end position="187"/>
    </location>
</feature>
<feature type="transmembrane region" description="Helical" evidence="1">
    <location>
        <begin position="124"/>
        <end position="144"/>
    </location>
</feature>
<sequence length="302" mass="33546">MNPNDVIEAYVLDVMRRLPGRERNGIGLELRGLLADMLAERAESHANPADDALVLAMLRDFGTPAEVAARYRPPGVVIIPAEQTRSFVLLSVVGIVLQWALTLPRVFQGAPLAGWWFSWGLGALWWPGFLAMLAVIAAGIRQTGLFKPGWRPRVVDPERIHRGSLAVGLAWFLVGAALVTALPWIAHRMPAPLAQVFAFDAGFLHTRAPWVLPLWLASFITLALVFHRGRWSPPMRWTHIAVSMAFVALLLWWVAAGPIFLAEATDKGAKGGLELVVLFIVIDAVWKLYRQRTRIRMPSAHR</sequence>
<proteinExistence type="predicted"/>
<keyword evidence="1" id="KW-0472">Membrane</keyword>
<keyword evidence="1" id="KW-0812">Transmembrane</keyword>
<dbReference type="RefSeq" id="WP_092703095.1">
    <property type="nucleotide sequence ID" value="NZ_FOSR01000006.1"/>
</dbReference>
<dbReference type="EMBL" id="FOSR01000006">
    <property type="protein sequence ID" value="SFK73452.1"/>
    <property type="molecule type" value="Genomic_DNA"/>
</dbReference>
<feature type="transmembrane region" description="Helical" evidence="1">
    <location>
        <begin position="238"/>
        <end position="260"/>
    </location>
</feature>
<feature type="transmembrane region" description="Helical" evidence="1">
    <location>
        <begin position="272"/>
        <end position="289"/>
    </location>
</feature>